<keyword evidence="3" id="KW-1185">Reference proteome</keyword>
<dbReference type="InterPro" id="IPR011051">
    <property type="entry name" value="RmlC_Cupin_sf"/>
</dbReference>
<dbReference type="AlphaFoldDB" id="A0A1I1I1H1"/>
<gene>
    <name evidence="2" type="ORF">SAMN05421848_0939</name>
</gene>
<reference evidence="3" key="1">
    <citation type="submission" date="2016-10" db="EMBL/GenBank/DDBJ databases">
        <authorList>
            <person name="Varghese N."/>
            <person name="Submissions S."/>
        </authorList>
    </citation>
    <scope>NUCLEOTIDE SEQUENCE [LARGE SCALE GENOMIC DNA]</scope>
    <source>
        <strain evidence="3">DSM 23439</strain>
    </source>
</reference>
<dbReference type="SUPFAM" id="SSF51182">
    <property type="entry name" value="RmlC-like cupins"/>
    <property type="match status" value="1"/>
</dbReference>
<organism evidence="2 3">
    <name type="scientific">Kushneria avicenniae</name>
    <dbReference type="NCBI Taxonomy" id="402385"/>
    <lineage>
        <taxon>Bacteria</taxon>
        <taxon>Pseudomonadati</taxon>
        <taxon>Pseudomonadota</taxon>
        <taxon>Gammaproteobacteria</taxon>
        <taxon>Oceanospirillales</taxon>
        <taxon>Halomonadaceae</taxon>
        <taxon>Kushneria</taxon>
    </lineage>
</organism>
<dbReference type="InterPro" id="IPR047121">
    <property type="entry name" value="YjiB-like"/>
</dbReference>
<dbReference type="Gene3D" id="2.60.120.10">
    <property type="entry name" value="Jelly Rolls"/>
    <property type="match status" value="1"/>
</dbReference>
<protein>
    <submittedName>
        <fullName evidence="2">Uncharacterized protein YjlB</fullName>
    </submittedName>
</protein>
<proteinExistence type="predicted"/>
<dbReference type="CDD" id="cd02219">
    <property type="entry name" value="cupin_YjlB-like"/>
    <property type="match status" value="1"/>
</dbReference>
<sequence>MKKPQTLFFKDDGHIPNSRYPVLLYRDMAAEDGRSLVETLEALFEHNDWPVQWRGGVFDYHHFHSTAHEVLGVYDGAATLRLGGEQGEDIEVSAGDVIVLPAGTGHCRISASNDFALTAGYPRGHGDWDICRHGDYTPDVQRHIASLPRPALDPVAGEAGGVVSDWT</sequence>
<dbReference type="EMBL" id="FOLY01000002">
    <property type="protein sequence ID" value="SFC29885.1"/>
    <property type="molecule type" value="Genomic_DNA"/>
</dbReference>
<dbReference type="OrthoDB" id="9791759at2"/>
<evidence type="ECO:0000313" key="2">
    <source>
        <dbReference type="EMBL" id="SFC29885.1"/>
    </source>
</evidence>
<dbReference type="Proteomes" id="UP000199046">
    <property type="component" value="Unassembled WGS sequence"/>
</dbReference>
<dbReference type="InterPro" id="IPR014710">
    <property type="entry name" value="RmlC-like_jellyroll"/>
</dbReference>
<dbReference type="PIRSF" id="PIRSF019307">
    <property type="entry name" value="UCP019307"/>
    <property type="match status" value="1"/>
</dbReference>
<accession>A0A1I1I1H1</accession>
<dbReference type="PANTHER" id="PTHR36448:SF2">
    <property type="entry name" value="CUPIN TYPE-1 DOMAIN-CONTAINING PROTEIN"/>
    <property type="match status" value="1"/>
</dbReference>
<dbReference type="InterPro" id="IPR013096">
    <property type="entry name" value="Cupin_2"/>
</dbReference>
<dbReference type="PANTHER" id="PTHR36448">
    <property type="entry name" value="BLR7373 PROTEIN"/>
    <property type="match status" value="1"/>
</dbReference>
<evidence type="ECO:0000313" key="3">
    <source>
        <dbReference type="Proteomes" id="UP000199046"/>
    </source>
</evidence>
<evidence type="ECO:0000259" key="1">
    <source>
        <dbReference type="Pfam" id="PF07883"/>
    </source>
</evidence>
<feature type="domain" description="Cupin type-2" evidence="1">
    <location>
        <begin position="55"/>
        <end position="113"/>
    </location>
</feature>
<dbReference type="InterPro" id="IPR014500">
    <property type="entry name" value="UCP019307_cupin"/>
</dbReference>
<dbReference type="Pfam" id="PF07883">
    <property type="entry name" value="Cupin_2"/>
    <property type="match status" value="1"/>
</dbReference>
<name>A0A1I1I1H1_9GAMM</name>
<dbReference type="RefSeq" id="WP_090131271.1">
    <property type="nucleotide sequence ID" value="NZ_FOLY01000002.1"/>
</dbReference>
<dbReference type="STRING" id="402385.SAMN05421848_0939"/>